<dbReference type="Proteomes" id="UP000887575">
    <property type="component" value="Unassembled WGS sequence"/>
</dbReference>
<feature type="region of interest" description="Disordered" evidence="4">
    <location>
        <begin position="1"/>
        <end position="27"/>
    </location>
</feature>
<evidence type="ECO:0000256" key="4">
    <source>
        <dbReference type="SAM" id="MobiDB-lite"/>
    </source>
</evidence>
<dbReference type="WBParaSite" id="MBELARI_LOCUS12451">
    <property type="protein sequence ID" value="MBELARI_LOCUS12451"/>
    <property type="gene ID" value="MBELARI_LOCUS12451"/>
</dbReference>
<dbReference type="AlphaFoldDB" id="A0AAF3EEQ1"/>
<evidence type="ECO:0000256" key="2">
    <source>
        <dbReference type="ARBA" id="ARBA00021978"/>
    </source>
</evidence>
<dbReference type="InterPro" id="IPR000467">
    <property type="entry name" value="G_patch_dom"/>
</dbReference>
<dbReference type="PROSITE" id="PS50174">
    <property type="entry name" value="G_PATCH"/>
    <property type="match status" value="1"/>
</dbReference>
<protein>
    <recommendedName>
        <fullName evidence="2">G patch domain-containing protein 11</fullName>
    </recommendedName>
    <alternativeName>
        <fullName evidence="3">Coiled-coil domain-containing protein 75</fullName>
    </alternativeName>
</protein>
<evidence type="ECO:0000256" key="1">
    <source>
        <dbReference type="ARBA" id="ARBA00007140"/>
    </source>
</evidence>
<organism evidence="6 7">
    <name type="scientific">Mesorhabditis belari</name>
    <dbReference type="NCBI Taxonomy" id="2138241"/>
    <lineage>
        <taxon>Eukaryota</taxon>
        <taxon>Metazoa</taxon>
        <taxon>Ecdysozoa</taxon>
        <taxon>Nematoda</taxon>
        <taxon>Chromadorea</taxon>
        <taxon>Rhabditida</taxon>
        <taxon>Rhabditina</taxon>
        <taxon>Rhabditomorpha</taxon>
        <taxon>Rhabditoidea</taxon>
        <taxon>Rhabditidae</taxon>
        <taxon>Mesorhabditinae</taxon>
        <taxon>Mesorhabditis</taxon>
    </lineage>
</organism>
<dbReference type="GO" id="GO:0003676">
    <property type="term" value="F:nucleic acid binding"/>
    <property type="evidence" value="ECO:0007669"/>
    <property type="project" value="InterPro"/>
</dbReference>
<feature type="domain" description="G-patch" evidence="5">
    <location>
        <begin position="47"/>
        <end position="99"/>
    </location>
</feature>
<name>A0AAF3EEQ1_9BILA</name>
<proteinExistence type="inferred from homology"/>
<comment type="similarity">
    <text evidence="1">Belongs to the GPATCH11 family.</text>
</comment>
<dbReference type="SMART" id="SM01173">
    <property type="entry name" value="DUF4187"/>
    <property type="match status" value="2"/>
</dbReference>
<evidence type="ECO:0000313" key="6">
    <source>
        <dbReference type="Proteomes" id="UP000887575"/>
    </source>
</evidence>
<dbReference type="Pfam" id="PF01585">
    <property type="entry name" value="G-patch"/>
    <property type="match status" value="1"/>
</dbReference>
<evidence type="ECO:0000259" key="5">
    <source>
        <dbReference type="PROSITE" id="PS50174"/>
    </source>
</evidence>
<accession>A0AAF3EEQ1</accession>
<evidence type="ECO:0000256" key="3">
    <source>
        <dbReference type="ARBA" id="ARBA00030688"/>
    </source>
</evidence>
<dbReference type="Pfam" id="PF13821">
    <property type="entry name" value="DUF4187"/>
    <property type="match status" value="2"/>
</dbReference>
<dbReference type="InterPro" id="IPR025239">
    <property type="entry name" value="DUF4187"/>
</dbReference>
<sequence>MSYNEKRQKQIEKNRFEAEDRERELRKPKRVVEVERREEALSQPLDEETKGFQLLVKMGFKPGMSLGKKKDENDLGSGIREPIPLEVKTDRTGLGHGAAEQSQSRKRLQAVMDRMAKQARMADELSDEYRQKRRMETLCRIMVRAIVRARKTCAQLDSQCSLDVPIVDWFWPSYKRGNEDDAQALKRSQCTGYFYANKTPCPIVQQKSTDLTSTELLQRIRKLHSHLIAQYLYCVFCEKEFMEEEEMNIDCPGIEQHEQELMTKYQYNGIDEIQSIYKNCRDECFKKDSRNGISQPTIPWFWDATFNATLIGQLRKEELEAQMVRYVYTNGRDAPPEPRFDEFPLDDLKEKLAEIVVYLRDRHYYCLGCGTQAENAMALENVCDGDHDENDYAEG</sequence>
<evidence type="ECO:0000313" key="7">
    <source>
        <dbReference type="WBParaSite" id="MBELARI_LOCUS12451"/>
    </source>
</evidence>
<dbReference type="PANTHER" id="PTHR21032:SF0">
    <property type="entry name" value="G PATCH DOMAIN-CONTAINING PROTEIN 11"/>
    <property type="match status" value="1"/>
</dbReference>
<dbReference type="GO" id="GO:0000776">
    <property type="term" value="C:kinetochore"/>
    <property type="evidence" value="ECO:0007669"/>
    <property type="project" value="TreeGrafter"/>
</dbReference>
<dbReference type="PANTHER" id="PTHR21032">
    <property type="entry name" value="G PATCH DOMAIN-CONTAINING PROTEIN 11"/>
    <property type="match status" value="1"/>
</dbReference>
<dbReference type="InterPro" id="IPR039249">
    <property type="entry name" value="GPATCH11"/>
</dbReference>
<keyword evidence="6" id="KW-1185">Reference proteome</keyword>
<reference evidence="7" key="1">
    <citation type="submission" date="2024-02" db="UniProtKB">
        <authorList>
            <consortium name="WormBaseParasite"/>
        </authorList>
    </citation>
    <scope>IDENTIFICATION</scope>
</reference>
<dbReference type="SMART" id="SM00443">
    <property type="entry name" value="G_patch"/>
    <property type="match status" value="1"/>
</dbReference>